<dbReference type="EMBL" id="JAVJIU010000002">
    <property type="protein sequence ID" value="MDR5589745.1"/>
    <property type="molecule type" value="Genomic_DNA"/>
</dbReference>
<dbReference type="RefSeq" id="WP_309560637.1">
    <property type="nucleotide sequence ID" value="NZ_JAVJIU010000002.1"/>
</dbReference>
<evidence type="ECO:0000313" key="1">
    <source>
        <dbReference type="EMBL" id="MDR5589745.1"/>
    </source>
</evidence>
<protein>
    <recommendedName>
        <fullName evidence="3">Lipocalin-like domain-containing protein</fullName>
    </recommendedName>
</protein>
<gene>
    <name evidence="1" type="ORF">RE431_03785</name>
</gene>
<evidence type="ECO:0008006" key="3">
    <source>
        <dbReference type="Google" id="ProtNLM"/>
    </source>
</evidence>
<name>A0ABU1EMY2_9FLAO</name>
<keyword evidence="2" id="KW-1185">Reference proteome</keyword>
<dbReference type="Proteomes" id="UP001257234">
    <property type="component" value="Unassembled WGS sequence"/>
</dbReference>
<evidence type="ECO:0000313" key="2">
    <source>
        <dbReference type="Proteomes" id="UP001257234"/>
    </source>
</evidence>
<proteinExistence type="predicted"/>
<sequence>MKYILSFIIGALLLSCSNNEKDEVSKDLIYADLPQKWSLYKITGALAGSEITGDDLDYQQFYEFNEDYTFVKTKIQNGQTITATGTFEIVESGNKAYVLKFNEDSSLIENCSNEEEEYLYMALDEITLLSSWWNCDGPGLFYEQVAFD</sequence>
<dbReference type="PROSITE" id="PS51257">
    <property type="entry name" value="PROKAR_LIPOPROTEIN"/>
    <property type="match status" value="1"/>
</dbReference>
<accession>A0ABU1EMY2</accession>
<comment type="caution">
    <text evidence="1">The sequence shown here is derived from an EMBL/GenBank/DDBJ whole genome shotgun (WGS) entry which is preliminary data.</text>
</comment>
<organism evidence="1 2">
    <name type="scientific">Christiangramia sediminicola</name>
    <dbReference type="NCBI Taxonomy" id="3073267"/>
    <lineage>
        <taxon>Bacteria</taxon>
        <taxon>Pseudomonadati</taxon>
        <taxon>Bacteroidota</taxon>
        <taxon>Flavobacteriia</taxon>
        <taxon>Flavobacteriales</taxon>
        <taxon>Flavobacteriaceae</taxon>
        <taxon>Christiangramia</taxon>
    </lineage>
</organism>
<reference evidence="2" key="1">
    <citation type="submission" date="2023-07" db="EMBL/GenBank/DDBJ databases">
        <title>Christiangramia sp. SM2212., a novel bacterium of the family Flavobacteriaceae isolated from the sea sediment.</title>
        <authorList>
            <person name="Wang J."/>
            <person name="Zhang X."/>
        </authorList>
    </citation>
    <scope>NUCLEOTIDE SEQUENCE [LARGE SCALE GENOMIC DNA]</scope>
    <source>
        <strain evidence="2">SM2212</strain>
    </source>
</reference>